<keyword evidence="3" id="KW-1185">Reference proteome</keyword>
<organism evidence="2 3">
    <name type="scientific">Limnobacter humi</name>
    <dbReference type="NCBI Taxonomy" id="1778671"/>
    <lineage>
        <taxon>Bacteria</taxon>
        <taxon>Pseudomonadati</taxon>
        <taxon>Pseudomonadota</taxon>
        <taxon>Betaproteobacteria</taxon>
        <taxon>Burkholderiales</taxon>
        <taxon>Burkholderiaceae</taxon>
        <taxon>Limnobacter</taxon>
    </lineage>
</organism>
<keyword evidence="1" id="KW-0812">Transmembrane</keyword>
<dbReference type="InterPro" id="IPR032809">
    <property type="entry name" value="Put_HupE_UreJ"/>
</dbReference>
<dbReference type="EMBL" id="JANIGO010000002">
    <property type="protein sequence ID" value="MCQ8896172.1"/>
    <property type="molecule type" value="Genomic_DNA"/>
</dbReference>
<feature type="transmembrane region" description="Helical" evidence="1">
    <location>
        <begin position="149"/>
        <end position="173"/>
    </location>
</feature>
<comment type="caution">
    <text evidence="2">The sequence shown here is derived from an EMBL/GenBank/DDBJ whole genome shotgun (WGS) entry which is preliminary data.</text>
</comment>
<evidence type="ECO:0000256" key="1">
    <source>
        <dbReference type="SAM" id="Phobius"/>
    </source>
</evidence>
<feature type="transmembrane region" description="Helical" evidence="1">
    <location>
        <begin position="185"/>
        <end position="208"/>
    </location>
</feature>
<gene>
    <name evidence="2" type="ORF">NQT62_06935</name>
</gene>
<sequence>MIAGLMRGLVFGLTMLLGWPLAHGHEMGTAALMIHEWGPGQAQVVFKRSKSADGTVPPIAFSLSPPCEIADQGTTWEEDREVIQRAKLACAGPLNTHTLEATGFTRLAPDLIVSGQLGEGQTLTGVLTPKKPTLMLNGQKASDGPLLDYLLIGLEHILFGMDHVLFVAGIFLLWRKRQQTVAQLLGLFTTFTVGHSLTLALLVLGWMVVPTRAVEAWIALSVLWVAVQLALHDPKQSQHRMVRSQLLLVLLFGLLHGSGFALSMEDRGFPADQLMPALLLFNLGIELGQIIIVTLMAGLFAWFQTLSARRYPHLLPWGEHALIILTGGFALFWTVERIATYA</sequence>
<protein>
    <submittedName>
        <fullName evidence="2">HupE/UreJ family protein</fullName>
    </submittedName>
</protein>
<keyword evidence="1" id="KW-0472">Membrane</keyword>
<accession>A0ABT1WF75</accession>
<reference evidence="2 3" key="1">
    <citation type="submission" date="2022-07" db="EMBL/GenBank/DDBJ databases">
        <authorList>
            <person name="Xamxidin M."/>
            <person name="Wu M."/>
        </authorList>
    </citation>
    <scope>NUCLEOTIDE SEQUENCE [LARGE SCALE GENOMIC DNA]</scope>
    <source>
        <strain evidence="2 3">NBRC 111650</strain>
    </source>
</reference>
<feature type="transmembrane region" description="Helical" evidence="1">
    <location>
        <begin position="244"/>
        <end position="262"/>
    </location>
</feature>
<evidence type="ECO:0000313" key="3">
    <source>
        <dbReference type="Proteomes" id="UP001204142"/>
    </source>
</evidence>
<evidence type="ECO:0000313" key="2">
    <source>
        <dbReference type="EMBL" id="MCQ8896172.1"/>
    </source>
</evidence>
<feature type="transmembrane region" description="Helical" evidence="1">
    <location>
        <begin position="214"/>
        <end position="232"/>
    </location>
</feature>
<dbReference type="RefSeq" id="WP_256763934.1">
    <property type="nucleotide sequence ID" value="NZ_JANIGO010000002.1"/>
</dbReference>
<dbReference type="Proteomes" id="UP001204142">
    <property type="component" value="Unassembled WGS sequence"/>
</dbReference>
<dbReference type="Pfam" id="PF13795">
    <property type="entry name" value="HupE_UreJ_2"/>
    <property type="match status" value="1"/>
</dbReference>
<name>A0ABT1WF75_9BURK</name>
<feature type="transmembrane region" description="Helical" evidence="1">
    <location>
        <begin position="274"/>
        <end position="302"/>
    </location>
</feature>
<proteinExistence type="predicted"/>
<feature type="transmembrane region" description="Helical" evidence="1">
    <location>
        <begin position="314"/>
        <end position="335"/>
    </location>
</feature>
<keyword evidence="1" id="KW-1133">Transmembrane helix</keyword>